<reference evidence="2" key="1">
    <citation type="submission" date="2023-08" db="EMBL/GenBank/DDBJ databases">
        <title>A de novo genome assembly of Solanum verrucosum Schlechtendal, a Mexican diploid species geographically isolated from the other diploid A-genome species in potato relatives.</title>
        <authorList>
            <person name="Hosaka K."/>
        </authorList>
    </citation>
    <scope>NUCLEOTIDE SEQUENCE</scope>
    <source>
        <tissue evidence="2">Young leaves</tissue>
    </source>
</reference>
<evidence type="ECO:0000256" key="1">
    <source>
        <dbReference type="SAM" id="Phobius"/>
    </source>
</evidence>
<dbReference type="EMBL" id="CP133612">
    <property type="protein sequence ID" value="WMV08897.1"/>
    <property type="molecule type" value="Genomic_DNA"/>
</dbReference>
<name>A0AAF0PQP4_SOLVR</name>
<gene>
    <name evidence="2" type="ORF">MTR67_002282</name>
</gene>
<keyword evidence="1" id="KW-1133">Transmembrane helix</keyword>
<dbReference type="PANTHER" id="PTHR35471:SF1">
    <property type="entry name" value="OS07G0223700 PROTEIN"/>
    <property type="match status" value="1"/>
</dbReference>
<proteinExistence type="predicted"/>
<keyword evidence="3" id="KW-1185">Reference proteome</keyword>
<feature type="transmembrane region" description="Helical" evidence="1">
    <location>
        <begin position="219"/>
        <end position="243"/>
    </location>
</feature>
<evidence type="ECO:0000313" key="3">
    <source>
        <dbReference type="Proteomes" id="UP001234989"/>
    </source>
</evidence>
<organism evidence="2 3">
    <name type="scientific">Solanum verrucosum</name>
    <dbReference type="NCBI Taxonomy" id="315347"/>
    <lineage>
        <taxon>Eukaryota</taxon>
        <taxon>Viridiplantae</taxon>
        <taxon>Streptophyta</taxon>
        <taxon>Embryophyta</taxon>
        <taxon>Tracheophyta</taxon>
        <taxon>Spermatophyta</taxon>
        <taxon>Magnoliopsida</taxon>
        <taxon>eudicotyledons</taxon>
        <taxon>Gunneridae</taxon>
        <taxon>Pentapetalae</taxon>
        <taxon>asterids</taxon>
        <taxon>lamiids</taxon>
        <taxon>Solanales</taxon>
        <taxon>Solanaceae</taxon>
        <taxon>Solanoideae</taxon>
        <taxon>Solaneae</taxon>
        <taxon>Solanum</taxon>
    </lineage>
</organism>
<feature type="transmembrane region" description="Helical" evidence="1">
    <location>
        <begin position="139"/>
        <end position="159"/>
    </location>
</feature>
<feature type="transmembrane region" description="Helical" evidence="1">
    <location>
        <begin position="189"/>
        <end position="207"/>
    </location>
</feature>
<dbReference type="Proteomes" id="UP001234989">
    <property type="component" value="Chromosome 1"/>
</dbReference>
<dbReference type="AlphaFoldDB" id="A0AAF0PQP4"/>
<feature type="transmembrane region" description="Helical" evidence="1">
    <location>
        <begin position="96"/>
        <end position="118"/>
    </location>
</feature>
<keyword evidence="1" id="KW-0472">Membrane</keyword>
<sequence>MLLPSEYIVSLRARLAMRYDIMIWNHEMKLKERKGTHPRNRLSLPRAALNAVAKARLFKKRKCRRRFVPLLRSEIERFFGPFNVEPLAGDDHPFPIFSYWFFFSVISVQWNFFLYMMLCSAFTTHIQTWLRDYDRIQSFAVILIYVQIGCALIGSLGALYNGVSLINLGIGLFALVAIESSSQSLGRTYAVLLFCAILVDISWFILFASEIWNISSGNYGTFVIFSVKLTLSMQIIGFCVRLSSSLLWIQMYKLGVSYIDCSVPREADSDMRNSFLNPATPLTRQPSNSDDALGGSVYDPAYYSSLFEDGKDETYFCRAFWWSWNQEFEGAKRLLADEVALQIFQGGSCIVEGSDLSQIWAELPMGSQNNGFVIGSPSMAKTIQFKPSMSRSIRITDIAMPSSVLVATVNNCSTTLLNHEEHFESLGPYRDGKV</sequence>
<keyword evidence="1" id="KW-0812">Transmembrane</keyword>
<evidence type="ECO:0000313" key="2">
    <source>
        <dbReference type="EMBL" id="WMV08897.1"/>
    </source>
</evidence>
<feature type="transmembrane region" description="Helical" evidence="1">
    <location>
        <begin position="165"/>
        <end position="182"/>
    </location>
</feature>
<protein>
    <submittedName>
        <fullName evidence="2">Uncharacterized protein</fullName>
    </submittedName>
</protein>
<dbReference type="PANTHER" id="PTHR35471">
    <property type="entry name" value="OS07G0223700 PROTEIN"/>
    <property type="match status" value="1"/>
</dbReference>
<accession>A0AAF0PQP4</accession>